<dbReference type="InterPro" id="IPR001387">
    <property type="entry name" value="Cro/C1-type_HTH"/>
</dbReference>
<dbReference type="EMBL" id="ACIP02000007">
    <property type="protein sequence ID" value="EEP27346.1"/>
    <property type="molecule type" value="Genomic_DNA"/>
</dbReference>
<evidence type="ECO:0000259" key="3">
    <source>
        <dbReference type="PROSITE" id="PS50943"/>
    </source>
</evidence>
<feature type="transmembrane region" description="Helical" evidence="2">
    <location>
        <begin position="88"/>
        <end position="109"/>
    </location>
</feature>
<dbReference type="InterPro" id="IPR010982">
    <property type="entry name" value="Lambda_DNA-bd_dom_sf"/>
</dbReference>
<dbReference type="GO" id="GO:0003677">
    <property type="term" value="F:DNA binding"/>
    <property type="evidence" value="ECO:0007669"/>
    <property type="project" value="UniProtKB-KW"/>
</dbReference>
<reference evidence="4" key="1">
    <citation type="submission" date="2009-04" db="EMBL/GenBank/DDBJ databases">
        <authorList>
            <person name="Weinstock G."/>
            <person name="Sodergren E."/>
            <person name="Clifton S."/>
            <person name="Fulton L."/>
            <person name="Fulton B."/>
            <person name="Courtney L."/>
            <person name="Fronick C."/>
            <person name="Harrison M."/>
            <person name="Strong C."/>
            <person name="Farmer C."/>
            <person name="Delahaunty K."/>
            <person name="Markovic C."/>
            <person name="Hall O."/>
            <person name="Minx P."/>
            <person name="Tomlinson C."/>
            <person name="Mitreva M."/>
            <person name="Nelson J."/>
            <person name="Hou S."/>
            <person name="Wollam A."/>
            <person name="Pepin K.H."/>
            <person name="Johnson M."/>
            <person name="Bhonagiri V."/>
            <person name="Nash W.E."/>
            <person name="Warren W."/>
            <person name="Chinwalla A."/>
            <person name="Mardis E.R."/>
            <person name="Wilson R.K."/>
        </authorList>
    </citation>
    <scope>NUCLEOTIDE SEQUENCE [LARGE SCALE GENOMIC DNA]</scope>
    <source>
        <strain evidence="4">DSM 14600</strain>
    </source>
</reference>
<keyword evidence="2" id="KW-1133">Transmembrane helix</keyword>
<evidence type="ECO:0000256" key="1">
    <source>
        <dbReference type="ARBA" id="ARBA00023125"/>
    </source>
</evidence>
<dbReference type="SUPFAM" id="SSF47413">
    <property type="entry name" value="lambda repressor-like DNA-binding domains"/>
    <property type="match status" value="1"/>
</dbReference>
<dbReference type="CDD" id="cd00093">
    <property type="entry name" value="HTH_XRE"/>
    <property type="match status" value="1"/>
</dbReference>
<comment type="caution">
    <text evidence="4">The sequence shown here is derived from an EMBL/GenBank/DDBJ whole genome shotgun (WGS) entry which is preliminary data.</text>
</comment>
<dbReference type="Proteomes" id="UP000003494">
    <property type="component" value="Unassembled WGS sequence"/>
</dbReference>
<evidence type="ECO:0000256" key="2">
    <source>
        <dbReference type="SAM" id="Phobius"/>
    </source>
</evidence>
<dbReference type="HOGENOM" id="CLU_066192_2_2_9"/>
<feature type="domain" description="HTH cro/C1-type" evidence="3">
    <location>
        <begin position="7"/>
        <end position="61"/>
    </location>
</feature>
<protein>
    <submittedName>
        <fullName evidence="4">DNA-binding helix-turn-helix protein</fullName>
    </submittedName>
</protein>
<feature type="transmembrane region" description="Helical" evidence="2">
    <location>
        <begin position="121"/>
        <end position="140"/>
    </location>
</feature>
<dbReference type="Pfam" id="PF01381">
    <property type="entry name" value="HTH_3"/>
    <property type="match status" value="1"/>
</dbReference>
<accession>C4GE94</accession>
<dbReference type="PANTHER" id="PTHR46558">
    <property type="entry name" value="TRACRIPTIONAL REGULATORY PROTEIN-RELATED-RELATED"/>
    <property type="match status" value="1"/>
</dbReference>
<organism evidence="4 5">
    <name type="scientific">Shuttleworthella satelles DSM 14600</name>
    <dbReference type="NCBI Taxonomy" id="626523"/>
    <lineage>
        <taxon>Bacteria</taxon>
        <taxon>Bacillati</taxon>
        <taxon>Bacillota</taxon>
        <taxon>Clostridia</taxon>
        <taxon>Lachnospirales</taxon>
        <taxon>Lachnospiraceae</taxon>
        <taxon>Shuttleworthella</taxon>
    </lineage>
</organism>
<dbReference type="AlphaFoldDB" id="C4GE94"/>
<evidence type="ECO:0000313" key="4">
    <source>
        <dbReference type="EMBL" id="EEP27346.1"/>
    </source>
</evidence>
<keyword evidence="2" id="KW-0472">Membrane</keyword>
<proteinExistence type="predicted"/>
<dbReference type="PANTHER" id="PTHR46558:SF13">
    <property type="entry name" value="HTH-TYPE TRANSCRIPTIONAL REGULATOR IMMR"/>
    <property type="match status" value="1"/>
</dbReference>
<evidence type="ECO:0000313" key="5">
    <source>
        <dbReference type="Proteomes" id="UP000003494"/>
    </source>
</evidence>
<dbReference type="SMART" id="SM00530">
    <property type="entry name" value="HTH_XRE"/>
    <property type="match status" value="1"/>
</dbReference>
<dbReference type="RefSeq" id="WP_006907017.1">
    <property type="nucleotide sequence ID" value="NZ_GG665867.1"/>
</dbReference>
<feature type="transmembrane region" description="Helical" evidence="2">
    <location>
        <begin position="185"/>
        <end position="209"/>
    </location>
</feature>
<dbReference type="STRING" id="626523.GCWU000342_02040"/>
<dbReference type="PROSITE" id="PS50943">
    <property type="entry name" value="HTH_CROC1"/>
    <property type="match status" value="1"/>
</dbReference>
<gene>
    <name evidence="4" type="ORF">GCWU000342_02040</name>
</gene>
<keyword evidence="1 4" id="KW-0238">DNA-binding</keyword>
<sequence>MDIGSKIRKSRVDAKLTQEQAAEALGISRQTISNWENEKSYPDIVSVLKMSDLYRVSLDYLLKGESSMSSYMDYLDESTNQVKSRRRLSALIVVLSYLTIWTLAILWFWFSPDETGKAMVYALGVIWIIIPLTTFILSLLIGEMDLWGRCKWFASIAFGIMYMLLAYMSFSLANNIATGKVNEPNWTLLLVGTVISLLGIGVGHLISILKK</sequence>
<dbReference type="Gene3D" id="1.10.260.40">
    <property type="entry name" value="lambda repressor-like DNA-binding domains"/>
    <property type="match status" value="1"/>
</dbReference>
<keyword evidence="5" id="KW-1185">Reference proteome</keyword>
<name>C4GE94_9FIRM</name>
<feature type="transmembrane region" description="Helical" evidence="2">
    <location>
        <begin position="152"/>
        <end position="173"/>
    </location>
</feature>
<dbReference type="eggNOG" id="COG1476">
    <property type="taxonomic scope" value="Bacteria"/>
</dbReference>
<keyword evidence="2" id="KW-0812">Transmembrane</keyword>